<dbReference type="EMBL" id="PVXO01000067">
    <property type="protein sequence ID" value="PRR77189.1"/>
    <property type="molecule type" value="Genomic_DNA"/>
</dbReference>
<keyword evidence="14" id="KW-1185">Reference proteome</keyword>
<dbReference type="GO" id="GO:0006457">
    <property type="term" value="P:protein folding"/>
    <property type="evidence" value="ECO:0007669"/>
    <property type="project" value="UniProtKB-UniRule"/>
</dbReference>
<dbReference type="InterPro" id="IPR050245">
    <property type="entry name" value="PrsA_foldase"/>
</dbReference>
<comment type="function">
    <text evidence="11">Plays a major role in protein secretion by helping the post-translocational extracellular folding of several secreted proteins.</text>
</comment>
<evidence type="ECO:0000256" key="7">
    <source>
        <dbReference type="ARBA" id="ARBA00023136"/>
    </source>
</evidence>
<keyword evidence="8 11" id="KW-0564">Palmitate</keyword>
<dbReference type="InterPro" id="IPR000297">
    <property type="entry name" value="PPIase_PpiC"/>
</dbReference>
<keyword evidence="10 11" id="KW-0449">Lipoprotein</keyword>
<dbReference type="Pfam" id="PF00639">
    <property type="entry name" value="Rotamase"/>
    <property type="match status" value="1"/>
</dbReference>
<comment type="caution">
    <text evidence="13">The sequence shown here is derived from an EMBL/GenBank/DDBJ whole genome shotgun (WGS) entry which is preliminary data.</text>
</comment>
<gene>
    <name evidence="13" type="primary">prsA1</name>
    <name evidence="11" type="synonym">prsA</name>
    <name evidence="13" type="ORF">CLLI_25280</name>
</gene>
<keyword evidence="7 11" id="KW-0472">Membrane</keyword>
<dbReference type="PROSITE" id="PS50198">
    <property type="entry name" value="PPIC_PPIASE_2"/>
    <property type="match status" value="1"/>
</dbReference>
<dbReference type="AlphaFoldDB" id="A0A2T0B0R8"/>
<proteinExistence type="inferred from homology"/>
<reference evidence="13 14" key="1">
    <citation type="submission" date="2018-03" db="EMBL/GenBank/DDBJ databases">
        <title>Genome sequence of Clostridium liquoris DSM 100320.</title>
        <authorList>
            <person name="Poehlein A."/>
            <person name="Daniel R."/>
        </authorList>
    </citation>
    <scope>NUCLEOTIDE SEQUENCE [LARGE SCALE GENOMIC DNA]</scope>
    <source>
        <strain evidence="13 14">DSM 100320</strain>
    </source>
</reference>
<comment type="similarity">
    <text evidence="3 11">Belongs to the PrsA family.</text>
</comment>
<comment type="subcellular location">
    <subcellularLocation>
        <location evidence="2 11">Cell membrane</location>
        <topology evidence="2 11">Lipid-anchor</topology>
    </subcellularLocation>
</comment>
<evidence type="ECO:0000256" key="6">
    <source>
        <dbReference type="ARBA" id="ARBA00023110"/>
    </source>
</evidence>
<dbReference type="HAMAP" id="MF_01145">
    <property type="entry name" value="Foldase_PrsA"/>
    <property type="match status" value="1"/>
</dbReference>
<keyword evidence="5 11" id="KW-0732">Signal</keyword>
<feature type="domain" description="PpiC" evidence="12">
    <location>
        <begin position="194"/>
        <end position="284"/>
    </location>
</feature>
<dbReference type="Proteomes" id="UP000239706">
    <property type="component" value="Unassembled WGS sequence"/>
</dbReference>
<dbReference type="GO" id="GO:0003755">
    <property type="term" value="F:peptidyl-prolyl cis-trans isomerase activity"/>
    <property type="evidence" value="ECO:0007669"/>
    <property type="project" value="UniProtKB-UniRule"/>
</dbReference>
<dbReference type="GO" id="GO:0005886">
    <property type="term" value="C:plasma membrane"/>
    <property type="evidence" value="ECO:0007669"/>
    <property type="project" value="UniProtKB-SubCell"/>
</dbReference>
<sequence>MKNIRKLITVSIVGIFAMSTVGCTMIEKTPEAINKSIVAKVNNENITRGELDSYPLLAEQITQIKQQYGENYLNNQDIKSQLLDFKKQVVDQMVSEKVIVQHGKDQKLFDEAKINEETDKTINDIIKQNFGGDKNKFVEQLKASGISEESFKDYSKTQLMISKVRDSVVKDIKVNDAAVKKEYDDNIYKYLEKPSKFHAAHILVKTEDEAKKVKERLDKGEDFGKVAKEVSTDTGSKDNGGDLGTVEYSQLVKPFVDAVVKLNPGQISGPVKSEYGYHIIKLISKEPISIKSFDSVKEQIRKDLLPKEQQTAFNSKLDQWKKEAKIETKKYEKNIM</sequence>
<evidence type="ECO:0000256" key="10">
    <source>
        <dbReference type="ARBA" id="ARBA00023288"/>
    </source>
</evidence>
<accession>A0A2T0B0R8</accession>
<organism evidence="13 14">
    <name type="scientific">Clostridium liquoris</name>
    <dbReference type="NCBI Taxonomy" id="1289519"/>
    <lineage>
        <taxon>Bacteria</taxon>
        <taxon>Bacillati</taxon>
        <taxon>Bacillota</taxon>
        <taxon>Clostridia</taxon>
        <taxon>Eubacteriales</taxon>
        <taxon>Clostridiaceae</taxon>
        <taxon>Clostridium</taxon>
    </lineage>
</organism>
<dbReference type="Gene3D" id="3.10.50.40">
    <property type="match status" value="1"/>
</dbReference>
<evidence type="ECO:0000256" key="5">
    <source>
        <dbReference type="ARBA" id="ARBA00022729"/>
    </source>
</evidence>
<dbReference type="Gene3D" id="1.10.4030.10">
    <property type="entry name" value="Porin chaperone SurA, peptide-binding domain"/>
    <property type="match status" value="1"/>
</dbReference>
<dbReference type="PROSITE" id="PS01096">
    <property type="entry name" value="PPIC_PPIASE_1"/>
    <property type="match status" value="1"/>
</dbReference>
<evidence type="ECO:0000256" key="9">
    <source>
        <dbReference type="ARBA" id="ARBA00023235"/>
    </source>
</evidence>
<dbReference type="EC" id="5.2.1.8" evidence="11"/>
<dbReference type="RefSeq" id="WP_106064565.1">
    <property type="nucleotide sequence ID" value="NZ_PVXO01000067.1"/>
</dbReference>
<evidence type="ECO:0000259" key="12">
    <source>
        <dbReference type="PROSITE" id="PS50198"/>
    </source>
</evidence>
<evidence type="ECO:0000256" key="1">
    <source>
        <dbReference type="ARBA" id="ARBA00000971"/>
    </source>
</evidence>
<dbReference type="PANTHER" id="PTHR47245">
    <property type="entry name" value="PEPTIDYLPROLYL ISOMERASE"/>
    <property type="match status" value="1"/>
</dbReference>
<dbReference type="PROSITE" id="PS51257">
    <property type="entry name" value="PROKAR_LIPOPROTEIN"/>
    <property type="match status" value="1"/>
</dbReference>
<keyword evidence="6 11" id="KW-0697">Rotamase</keyword>
<keyword evidence="4 11" id="KW-1003">Cell membrane</keyword>
<evidence type="ECO:0000313" key="14">
    <source>
        <dbReference type="Proteomes" id="UP000239706"/>
    </source>
</evidence>
<dbReference type="SUPFAM" id="SSF109998">
    <property type="entry name" value="Triger factor/SurA peptide-binding domain-like"/>
    <property type="match status" value="1"/>
</dbReference>
<dbReference type="Pfam" id="PF13624">
    <property type="entry name" value="SurA_N_3"/>
    <property type="match status" value="1"/>
</dbReference>
<dbReference type="SUPFAM" id="SSF54534">
    <property type="entry name" value="FKBP-like"/>
    <property type="match status" value="1"/>
</dbReference>
<evidence type="ECO:0000256" key="11">
    <source>
        <dbReference type="HAMAP-Rule" id="MF_01145"/>
    </source>
</evidence>
<protein>
    <recommendedName>
        <fullName evidence="11">Foldase protein PrsA</fullName>
        <ecNumber evidence="11">5.2.1.8</ecNumber>
    </recommendedName>
</protein>
<evidence type="ECO:0000256" key="4">
    <source>
        <dbReference type="ARBA" id="ARBA00022475"/>
    </source>
</evidence>
<evidence type="ECO:0000313" key="13">
    <source>
        <dbReference type="EMBL" id="PRR77189.1"/>
    </source>
</evidence>
<dbReference type="InterPro" id="IPR027304">
    <property type="entry name" value="Trigger_fact/SurA_dom_sf"/>
</dbReference>
<name>A0A2T0B0R8_9CLOT</name>
<keyword evidence="9 11" id="KW-0413">Isomerase</keyword>
<dbReference type="InterPro" id="IPR046357">
    <property type="entry name" value="PPIase_dom_sf"/>
</dbReference>
<dbReference type="InterPro" id="IPR023059">
    <property type="entry name" value="Foldase_PrsA"/>
</dbReference>
<dbReference type="OrthoDB" id="14196at2"/>
<evidence type="ECO:0000256" key="3">
    <source>
        <dbReference type="ARBA" id="ARBA00006071"/>
    </source>
</evidence>
<dbReference type="PANTHER" id="PTHR47245:SF1">
    <property type="entry name" value="FOLDASE PROTEIN PRSA"/>
    <property type="match status" value="1"/>
</dbReference>
<dbReference type="NCBIfam" id="NF000809">
    <property type="entry name" value="PRK00059.1"/>
    <property type="match status" value="1"/>
</dbReference>
<evidence type="ECO:0000256" key="8">
    <source>
        <dbReference type="ARBA" id="ARBA00023139"/>
    </source>
</evidence>
<evidence type="ECO:0000256" key="2">
    <source>
        <dbReference type="ARBA" id="ARBA00004193"/>
    </source>
</evidence>
<dbReference type="InterPro" id="IPR023058">
    <property type="entry name" value="PPIase_PpiC_CS"/>
</dbReference>
<comment type="catalytic activity">
    <reaction evidence="1 11">
        <text>[protein]-peptidylproline (omega=180) = [protein]-peptidylproline (omega=0)</text>
        <dbReference type="Rhea" id="RHEA:16237"/>
        <dbReference type="Rhea" id="RHEA-COMP:10747"/>
        <dbReference type="Rhea" id="RHEA-COMP:10748"/>
        <dbReference type="ChEBI" id="CHEBI:83833"/>
        <dbReference type="ChEBI" id="CHEBI:83834"/>
        <dbReference type="EC" id="5.2.1.8"/>
    </reaction>
</comment>